<dbReference type="OrthoDB" id="2121326at2759"/>
<accession>A0A9P7MS38</accession>
<dbReference type="Gene3D" id="2.60.120.470">
    <property type="entry name" value="PITH domain"/>
    <property type="match status" value="1"/>
</dbReference>
<sequence>MSESSVVTVRSPEHLDELLKSYKIVVADFFTTWCAPCKHIAPIFDTLAEALSQAETVIFVKIDAEELRDTAEKYDVSILPTFITFLNGEVYQTVKGADPMELHRVVDSLVTEVEADPLYGGRPGSWFGAEIPRGYRDITGQIEFKNCELSNARDDAGPVQVLFEPGKPKVLVDGKGSIKDYVQSGADDQLLLYVPFEGSVKLHTLQITSVPAAGQDEVSRPEVIHLYINRPQIMDFDEADDSEPTQIITLKPENWNADSTANIHLRFVKFQKTTSLVLYVQKGNDGADAVRLDRIKIIGEAGAKREMGKLQKVDGEE</sequence>
<dbReference type="InterPro" id="IPR013766">
    <property type="entry name" value="Thioredoxin_domain"/>
</dbReference>
<dbReference type="Pfam" id="PF00085">
    <property type="entry name" value="Thioredoxin"/>
    <property type="match status" value="1"/>
</dbReference>
<dbReference type="Proteomes" id="UP000742024">
    <property type="component" value="Unassembled WGS sequence"/>
</dbReference>
<dbReference type="EMBL" id="SRPR01000049">
    <property type="protein sequence ID" value="KAG5963753.1"/>
    <property type="molecule type" value="Genomic_DNA"/>
</dbReference>
<evidence type="ECO:0000259" key="4">
    <source>
        <dbReference type="PROSITE" id="PS51532"/>
    </source>
</evidence>
<evidence type="ECO:0000313" key="7">
    <source>
        <dbReference type="Proteomes" id="UP000742024"/>
    </source>
</evidence>
<dbReference type="PROSITE" id="PS00194">
    <property type="entry name" value="THIOREDOXIN_1"/>
    <property type="match status" value="1"/>
</dbReference>
<dbReference type="InterPro" id="IPR036249">
    <property type="entry name" value="Thioredoxin-like_sf"/>
</dbReference>
<dbReference type="CDD" id="cd02947">
    <property type="entry name" value="TRX_family"/>
    <property type="match status" value="1"/>
</dbReference>
<feature type="domain" description="PITH" evidence="4">
    <location>
        <begin position="127"/>
        <end position="317"/>
    </location>
</feature>
<dbReference type="InterPro" id="IPR010400">
    <property type="entry name" value="PITH_dom"/>
</dbReference>
<dbReference type="InterPro" id="IPR008979">
    <property type="entry name" value="Galactose-bd-like_sf"/>
</dbReference>
<evidence type="ECO:0000313" key="6">
    <source>
        <dbReference type="EMBL" id="KAG5966463.1"/>
    </source>
</evidence>
<dbReference type="Proteomes" id="UP000784919">
    <property type="component" value="Unassembled WGS sequence"/>
</dbReference>
<dbReference type="AlphaFoldDB" id="A0A9P7MS38"/>
<protein>
    <recommendedName>
        <fullName evidence="9">Thioredoxin-like protein</fullName>
    </recommendedName>
</protein>
<evidence type="ECO:0000256" key="2">
    <source>
        <dbReference type="ARBA" id="ARBA00023157"/>
    </source>
</evidence>
<dbReference type="PROSITE" id="PS51352">
    <property type="entry name" value="THIOREDOXIN_2"/>
    <property type="match status" value="1"/>
</dbReference>
<dbReference type="InterPro" id="IPR017937">
    <property type="entry name" value="Thioredoxin_CS"/>
</dbReference>
<evidence type="ECO:0000259" key="3">
    <source>
        <dbReference type="PROSITE" id="PS51352"/>
    </source>
</evidence>
<dbReference type="PANTHER" id="PTHR46115">
    <property type="entry name" value="THIOREDOXIN-LIKE PROTEIN 1"/>
    <property type="match status" value="1"/>
</dbReference>
<gene>
    <name evidence="6" type="ORF">E4U56_001289</name>
    <name evidence="5" type="ORF">E4U57_005955</name>
</gene>
<evidence type="ECO:0000256" key="1">
    <source>
        <dbReference type="ARBA" id="ARBA00008987"/>
    </source>
</evidence>
<dbReference type="Pfam" id="PF06201">
    <property type="entry name" value="PITH"/>
    <property type="match status" value="1"/>
</dbReference>
<evidence type="ECO:0000313" key="5">
    <source>
        <dbReference type="EMBL" id="KAG5963753.1"/>
    </source>
</evidence>
<dbReference type="InterPro" id="IPR037047">
    <property type="entry name" value="PITH_dom_sf"/>
</dbReference>
<dbReference type="Gene3D" id="3.40.30.10">
    <property type="entry name" value="Glutaredoxin"/>
    <property type="match status" value="1"/>
</dbReference>
<keyword evidence="7" id="KW-1185">Reference proteome</keyword>
<keyword evidence="2" id="KW-1015">Disulfide bond</keyword>
<comment type="caution">
    <text evidence="6">The sequence shown here is derived from an EMBL/GenBank/DDBJ whole genome shotgun (WGS) entry which is preliminary data.</text>
</comment>
<dbReference type="EMBL" id="SRPS01000135">
    <property type="protein sequence ID" value="KAG5966463.1"/>
    <property type="molecule type" value="Genomic_DNA"/>
</dbReference>
<dbReference type="SUPFAM" id="SSF52833">
    <property type="entry name" value="Thioredoxin-like"/>
    <property type="match status" value="1"/>
</dbReference>
<dbReference type="PROSITE" id="PS51532">
    <property type="entry name" value="PITH"/>
    <property type="match status" value="1"/>
</dbReference>
<feature type="domain" description="Thioredoxin" evidence="3">
    <location>
        <begin position="1"/>
        <end position="111"/>
    </location>
</feature>
<evidence type="ECO:0000313" key="8">
    <source>
        <dbReference type="Proteomes" id="UP000784919"/>
    </source>
</evidence>
<evidence type="ECO:0008006" key="9">
    <source>
        <dbReference type="Google" id="ProtNLM"/>
    </source>
</evidence>
<dbReference type="SUPFAM" id="SSF49785">
    <property type="entry name" value="Galactose-binding domain-like"/>
    <property type="match status" value="1"/>
</dbReference>
<comment type="similarity">
    <text evidence="1">Belongs to the thioredoxin family.</text>
</comment>
<reference evidence="6 7" key="1">
    <citation type="journal article" date="2020" name="bioRxiv">
        <title>Whole genome comparisons of ergot fungi reveals the divergence and evolution of species within the genus Claviceps are the result of varying mechanisms driving genome evolution and host range expansion.</title>
        <authorList>
            <person name="Wyka S.A."/>
            <person name="Mondo S.J."/>
            <person name="Liu M."/>
            <person name="Dettman J."/>
            <person name="Nalam V."/>
            <person name="Broders K.D."/>
        </authorList>
    </citation>
    <scope>NUCLEOTIDE SEQUENCE</scope>
    <source>
        <strain evidence="6">CCC 1102</strain>
        <strain evidence="5 7">LM583</strain>
    </source>
</reference>
<dbReference type="GO" id="GO:0005737">
    <property type="term" value="C:cytoplasm"/>
    <property type="evidence" value="ECO:0007669"/>
    <property type="project" value="UniProtKB-ARBA"/>
</dbReference>
<name>A0A9P7MS38_9HYPO</name>
<proteinExistence type="inferred from homology"/>
<organism evidence="6 8">
    <name type="scientific">Claviceps arundinis</name>
    <dbReference type="NCBI Taxonomy" id="1623583"/>
    <lineage>
        <taxon>Eukaryota</taxon>
        <taxon>Fungi</taxon>
        <taxon>Dikarya</taxon>
        <taxon>Ascomycota</taxon>
        <taxon>Pezizomycotina</taxon>
        <taxon>Sordariomycetes</taxon>
        <taxon>Hypocreomycetidae</taxon>
        <taxon>Hypocreales</taxon>
        <taxon>Clavicipitaceae</taxon>
        <taxon>Claviceps</taxon>
    </lineage>
</organism>